<dbReference type="RefSeq" id="XP_009825627.1">
    <property type="nucleotide sequence ID" value="XM_009827325.1"/>
</dbReference>
<keyword evidence="1" id="KW-0812">Transmembrane</keyword>
<keyword evidence="1" id="KW-0472">Membrane</keyword>
<dbReference type="VEuPathDB" id="FungiDB:H257_03315"/>
<proteinExistence type="predicted"/>
<gene>
    <name evidence="2" type="ORF">H257_03315</name>
</gene>
<organism evidence="2">
    <name type="scientific">Aphanomyces astaci</name>
    <name type="common">Crayfish plague agent</name>
    <dbReference type="NCBI Taxonomy" id="112090"/>
    <lineage>
        <taxon>Eukaryota</taxon>
        <taxon>Sar</taxon>
        <taxon>Stramenopiles</taxon>
        <taxon>Oomycota</taxon>
        <taxon>Saprolegniomycetes</taxon>
        <taxon>Saprolegniales</taxon>
        <taxon>Verrucalvaceae</taxon>
        <taxon>Aphanomyces</taxon>
    </lineage>
</organism>
<dbReference type="GeneID" id="20805311"/>
<protein>
    <submittedName>
        <fullName evidence="2">Uncharacterized protein</fullName>
    </submittedName>
</protein>
<evidence type="ECO:0000256" key="1">
    <source>
        <dbReference type="SAM" id="Phobius"/>
    </source>
</evidence>
<dbReference type="AlphaFoldDB" id="W4H308"/>
<feature type="transmembrane region" description="Helical" evidence="1">
    <location>
        <begin position="43"/>
        <end position="61"/>
    </location>
</feature>
<sequence length="80" mass="9292">MSGETSERIEGCKRWSLMRNERGMTEVLPWSLRRVVMQAAMKLTLCCALGWVAMPLLLWWANAVAKVELDQGVFRYQDSW</sequence>
<reference evidence="2" key="1">
    <citation type="submission" date="2013-12" db="EMBL/GenBank/DDBJ databases">
        <title>The Genome Sequence of Aphanomyces astaci APO3.</title>
        <authorList>
            <consortium name="The Broad Institute Genomics Platform"/>
            <person name="Russ C."/>
            <person name="Tyler B."/>
            <person name="van West P."/>
            <person name="Dieguez-Uribeondo J."/>
            <person name="Young S.K."/>
            <person name="Zeng Q."/>
            <person name="Gargeya S."/>
            <person name="Fitzgerald M."/>
            <person name="Abouelleil A."/>
            <person name="Alvarado L."/>
            <person name="Chapman S.B."/>
            <person name="Gainer-Dewar J."/>
            <person name="Goldberg J."/>
            <person name="Griggs A."/>
            <person name="Gujja S."/>
            <person name="Hansen M."/>
            <person name="Howarth C."/>
            <person name="Imamovic A."/>
            <person name="Ireland A."/>
            <person name="Larimer J."/>
            <person name="McCowan C."/>
            <person name="Murphy C."/>
            <person name="Pearson M."/>
            <person name="Poon T.W."/>
            <person name="Priest M."/>
            <person name="Roberts A."/>
            <person name="Saif S."/>
            <person name="Shea T."/>
            <person name="Sykes S."/>
            <person name="Wortman J."/>
            <person name="Nusbaum C."/>
            <person name="Birren B."/>
        </authorList>
    </citation>
    <scope>NUCLEOTIDE SEQUENCE [LARGE SCALE GENOMIC DNA]</scope>
    <source>
        <strain evidence="2">APO3</strain>
    </source>
</reference>
<name>W4H308_APHAT</name>
<keyword evidence="1" id="KW-1133">Transmembrane helix</keyword>
<evidence type="ECO:0000313" key="2">
    <source>
        <dbReference type="EMBL" id="ETV85609.1"/>
    </source>
</evidence>
<dbReference type="EMBL" id="KI913118">
    <property type="protein sequence ID" value="ETV85609.1"/>
    <property type="molecule type" value="Genomic_DNA"/>
</dbReference>
<accession>W4H308</accession>